<dbReference type="GO" id="GO:0004519">
    <property type="term" value="F:endonuclease activity"/>
    <property type="evidence" value="ECO:0007669"/>
    <property type="project" value="InterPro"/>
</dbReference>
<evidence type="ECO:0000313" key="3">
    <source>
        <dbReference type="Proteomes" id="UP000470213"/>
    </source>
</evidence>
<sequence>MTTYERNQKYRNQAIAIHGDSCKACGFNFGEYYGEYAEGFIHIHHSVPVSTYEEPRALNPEVDLVPLCANCHSIVHRRKDKTLSVDELKTMIQSASGDV</sequence>
<comment type="caution">
    <text evidence="2">The sequence shown here is derived from an EMBL/GenBank/DDBJ whole genome shotgun (WGS) entry which is preliminary data.</text>
</comment>
<reference evidence="2 3" key="1">
    <citation type="submission" date="2020-01" db="EMBL/GenBank/DDBJ databases">
        <authorList>
            <person name="Chen J."/>
            <person name="Zhu S."/>
            <person name="Yang J."/>
        </authorList>
    </citation>
    <scope>NUCLEOTIDE SEQUENCE [LARGE SCALE GENOMIC DNA]</scope>
    <source>
        <strain evidence="2 3">345S023</strain>
    </source>
</reference>
<evidence type="ECO:0000259" key="1">
    <source>
        <dbReference type="Pfam" id="PF01844"/>
    </source>
</evidence>
<dbReference type="Proteomes" id="UP000470213">
    <property type="component" value="Unassembled WGS sequence"/>
</dbReference>
<protein>
    <recommendedName>
        <fullName evidence="1">HNH domain-containing protein</fullName>
    </recommendedName>
</protein>
<name>A0A7X5LLP8_9ALTE</name>
<accession>A0A7X5LLP8</accession>
<dbReference type="InterPro" id="IPR002711">
    <property type="entry name" value="HNH"/>
</dbReference>
<dbReference type="GO" id="GO:0003676">
    <property type="term" value="F:nucleic acid binding"/>
    <property type="evidence" value="ECO:0007669"/>
    <property type="project" value="InterPro"/>
</dbReference>
<dbReference type="InterPro" id="IPR003615">
    <property type="entry name" value="HNH_nuc"/>
</dbReference>
<dbReference type="CDD" id="cd00085">
    <property type="entry name" value="HNHc"/>
    <property type="match status" value="1"/>
</dbReference>
<dbReference type="GO" id="GO:0008270">
    <property type="term" value="F:zinc ion binding"/>
    <property type="evidence" value="ECO:0007669"/>
    <property type="project" value="InterPro"/>
</dbReference>
<evidence type="ECO:0000313" key="2">
    <source>
        <dbReference type="EMBL" id="NDV91670.1"/>
    </source>
</evidence>
<dbReference type="AlphaFoldDB" id="A0A7X5LLP8"/>
<gene>
    <name evidence="2" type="ORF">GTH32_10795</name>
</gene>
<dbReference type="EMBL" id="JAAAWN010000012">
    <property type="protein sequence ID" value="NDV91670.1"/>
    <property type="molecule type" value="Genomic_DNA"/>
</dbReference>
<feature type="domain" description="HNH" evidence="1">
    <location>
        <begin position="22"/>
        <end position="78"/>
    </location>
</feature>
<dbReference type="RefSeq" id="WP_163085618.1">
    <property type="nucleotide sequence ID" value="NZ_JAAAWN010000012.1"/>
</dbReference>
<organism evidence="2 3">
    <name type="scientific">Alteromonas profundi</name>
    <dbReference type="NCBI Taxonomy" id="2696062"/>
    <lineage>
        <taxon>Bacteria</taxon>
        <taxon>Pseudomonadati</taxon>
        <taxon>Pseudomonadota</taxon>
        <taxon>Gammaproteobacteria</taxon>
        <taxon>Alteromonadales</taxon>
        <taxon>Alteromonadaceae</taxon>
        <taxon>Alteromonas/Salinimonas group</taxon>
        <taxon>Alteromonas</taxon>
    </lineage>
</organism>
<keyword evidence="3" id="KW-1185">Reference proteome</keyword>
<dbReference type="Pfam" id="PF01844">
    <property type="entry name" value="HNH"/>
    <property type="match status" value="1"/>
</dbReference>
<proteinExistence type="predicted"/>
<dbReference type="Gene3D" id="1.10.30.50">
    <property type="match status" value="1"/>
</dbReference>